<sequence length="340" mass="39777">MRAIFDSTANFAQLQENKATELFNDSMIGPKNIDEFIEYLQNQIYPLDVFLWNAHSISDFESDKYLMLKTLAKICESTIFCITETWLDRTKLINLSDFGNHEIIRCDRNVQFYEQGAGICCFLPKIFDFIMRFSADFDEFQFLCIDLFPIKPETLRLIIVYVREKKLSEEDYQTLIEMLQKFTTNINRLLIVGDFNAPNINWLKETKETPVVGGNETAQTPTKKKKYAETPYEKSLRKFIESKQLEQYVKYPTYKKSEETAKSLLDLVLTNNGISVSNLIYFPYDLSDHRALKFQVFNETADDSSSFVKYKKLKKETSEDTQFDNSLNETPVSKFFIFKA</sequence>
<evidence type="ECO:0000313" key="2">
    <source>
        <dbReference type="WBParaSite" id="JU765_v2.g8479.t1"/>
    </source>
</evidence>
<name>A0AC34RNK1_9BILA</name>
<protein>
    <submittedName>
        <fullName evidence="2">Endonuclease/exonuclease/phosphatase domain-containing protein</fullName>
    </submittedName>
</protein>
<proteinExistence type="predicted"/>
<organism evidence="1 2">
    <name type="scientific">Panagrolaimus sp. JU765</name>
    <dbReference type="NCBI Taxonomy" id="591449"/>
    <lineage>
        <taxon>Eukaryota</taxon>
        <taxon>Metazoa</taxon>
        <taxon>Ecdysozoa</taxon>
        <taxon>Nematoda</taxon>
        <taxon>Chromadorea</taxon>
        <taxon>Rhabditida</taxon>
        <taxon>Tylenchina</taxon>
        <taxon>Panagrolaimomorpha</taxon>
        <taxon>Panagrolaimoidea</taxon>
        <taxon>Panagrolaimidae</taxon>
        <taxon>Panagrolaimus</taxon>
    </lineage>
</organism>
<dbReference type="WBParaSite" id="JU765_v2.g8479.t1">
    <property type="protein sequence ID" value="JU765_v2.g8479.t1"/>
    <property type="gene ID" value="JU765_v2.g8479"/>
</dbReference>
<accession>A0AC34RNK1</accession>
<evidence type="ECO:0000313" key="1">
    <source>
        <dbReference type="Proteomes" id="UP000887576"/>
    </source>
</evidence>
<dbReference type="Proteomes" id="UP000887576">
    <property type="component" value="Unplaced"/>
</dbReference>
<reference evidence="2" key="1">
    <citation type="submission" date="2022-11" db="UniProtKB">
        <authorList>
            <consortium name="WormBaseParasite"/>
        </authorList>
    </citation>
    <scope>IDENTIFICATION</scope>
</reference>